<feature type="signal peptide" evidence="2">
    <location>
        <begin position="1"/>
        <end position="22"/>
    </location>
</feature>
<dbReference type="NCBIfam" id="TIGR04183">
    <property type="entry name" value="Por_Secre_tail"/>
    <property type="match status" value="1"/>
</dbReference>
<evidence type="ECO:0000313" key="5">
    <source>
        <dbReference type="Proteomes" id="UP000514509"/>
    </source>
</evidence>
<accession>A0A7L7L7I5</accession>
<keyword evidence="5" id="KW-1185">Reference proteome</keyword>
<name>A0A7L7L7I5_9BACT</name>
<dbReference type="Gene3D" id="2.60.40.10">
    <property type="entry name" value="Immunoglobulins"/>
    <property type="match status" value="1"/>
</dbReference>
<organism evidence="4 5">
    <name type="scientific">Adhaeribacter radiodurans</name>
    <dbReference type="NCBI Taxonomy" id="2745197"/>
    <lineage>
        <taxon>Bacteria</taxon>
        <taxon>Pseudomonadati</taxon>
        <taxon>Bacteroidota</taxon>
        <taxon>Cytophagia</taxon>
        <taxon>Cytophagales</taxon>
        <taxon>Hymenobacteraceae</taxon>
        <taxon>Adhaeribacter</taxon>
    </lineage>
</organism>
<dbReference type="InterPro" id="IPR026444">
    <property type="entry name" value="Secre_tail"/>
</dbReference>
<feature type="domain" description="Secretion system C-terminal sorting" evidence="3">
    <location>
        <begin position="645"/>
        <end position="711"/>
    </location>
</feature>
<dbReference type="InterPro" id="IPR013783">
    <property type="entry name" value="Ig-like_fold"/>
</dbReference>
<evidence type="ECO:0000313" key="4">
    <source>
        <dbReference type="EMBL" id="QMU28714.1"/>
    </source>
</evidence>
<evidence type="ECO:0000256" key="2">
    <source>
        <dbReference type="SAM" id="SignalP"/>
    </source>
</evidence>
<dbReference type="GO" id="GO:0005509">
    <property type="term" value="F:calcium ion binding"/>
    <property type="evidence" value="ECO:0007669"/>
    <property type="project" value="InterPro"/>
</dbReference>
<sequence length="719" mass="78621">MKKFHVLFFLFLHFLLNQNALSQTGKDGTRTIITFNTVVNTPLVLNTNYQWNLANTLRFDPNLANTANVTFKFTVLDNAGANDASYATVTIPINGEPVAEDQTNSFALSNLAGITLLDALNGTDDVSISTFRFSVLPSASQGVLYVNNIPATINTAFSWTNRNQIQFDPAIGNTANVTFSYIVKDNENAEDASAAVFTIPLISTDQDLDKVADIIDLDDDNDGIPDLLESNGFNPSADDDNDGIENYRDPSFPNGDYNSVTKVNNLFDKDRDGIINAFDLDSDGDGITDVVEQTPFGRVPSSNYSANTGRLTSPVGANGIPKSSTTITEGSLNDFDGDGLYNFLDLDSDNDGLRDYLEAQASPGNPVITPKGTDADKDGIDDNYDVTCGCSAPSGLALYPVNTDVDSFPDYLDQNSDEDAYGDAIEAYDNSNPAQVSGYSLTELKDLADQFRANALAAGNGPATAYYSNTNDSDNDSIPDWLEDDDEDGRLNYLEYGLSYYHDSDNDGWLDLFDSTTFGTEPIPNYAFRQSDILIPLPVGLIKFIARPEMHGVQLHWETASEEKNNYFVVERSSDGISFETIGQVKGVGTTQQQTAYSFPDKNPLNGTSYYRLKIVATDGNSRFSKIIAVKRESSISSLLRTFQNPTTGEFTLEFSAKSSEEVHIIITNVSGQVIYTQKRTATVGLNAFRLDITGVRSGTYQVQVRGRLLNLVQRLVKN</sequence>
<protein>
    <submittedName>
        <fullName evidence="4">T9SS type A sorting domain-containing protein</fullName>
    </submittedName>
</protein>
<reference evidence="4 5" key="1">
    <citation type="submission" date="2020-06" db="EMBL/GenBank/DDBJ databases">
        <authorList>
            <person name="Hwang Y.J."/>
        </authorList>
    </citation>
    <scope>NUCLEOTIDE SEQUENCE [LARGE SCALE GENOMIC DNA]</scope>
    <source>
        <strain evidence="4 5">KUDC8001</strain>
    </source>
</reference>
<dbReference type="RefSeq" id="WP_182415898.1">
    <property type="nucleotide sequence ID" value="NZ_CP055153.1"/>
</dbReference>
<dbReference type="Pfam" id="PF18962">
    <property type="entry name" value="Por_Secre_tail"/>
    <property type="match status" value="1"/>
</dbReference>
<dbReference type="InterPro" id="IPR028974">
    <property type="entry name" value="TSP_type-3_rpt"/>
</dbReference>
<dbReference type="AlphaFoldDB" id="A0A7L7L7I5"/>
<dbReference type="SUPFAM" id="SSF103647">
    <property type="entry name" value="TSP type-3 repeat"/>
    <property type="match status" value="1"/>
</dbReference>
<dbReference type="EMBL" id="CP055153">
    <property type="protein sequence ID" value="QMU28714.1"/>
    <property type="molecule type" value="Genomic_DNA"/>
</dbReference>
<gene>
    <name evidence="4" type="ORF">HUW48_12000</name>
</gene>
<dbReference type="Proteomes" id="UP000514509">
    <property type="component" value="Chromosome"/>
</dbReference>
<reference evidence="4 5" key="2">
    <citation type="submission" date="2020-08" db="EMBL/GenBank/DDBJ databases">
        <title>Adhaeribacter dokdonensis sp. nov., isolated from the rhizosphere of Elymus tsukushiensis, a plant native to the Dokdo Islands, Republic of Korea.</title>
        <authorList>
            <person name="Ghim S.Y."/>
        </authorList>
    </citation>
    <scope>NUCLEOTIDE SEQUENCE [LARGE SCALE GENOMIC DNA]</scope>
    <source>
        <strain evidence="4 5">KUDC8001</strain>
    </source>
</reference>
<proteinExistence type="predicted"/>
<evidence type="ECO:0000259" key="3">
    <source>
        <dbReference type="Pfam" id="PF18962"/>
    </source>
</evidence>
<keyword evidence="2" id="KW-0732">Signal</keyword>
<feature type="chain" id="PRO_5029486223" evidence="2">
    <location>
        <begin position="23"/>
        <end position="719"/>
    </location>
</feature>
<dbReference type="Gene3D" id="4.10.1080.10">
    <property type="entry name" value="TSP type-3 repeat"/>
    <property type="match status" value="2"/>
</dbReference>
<feature type="region of interest" description="Disordered" evidence="1">
    <location>
        <begin position="232"/>
        <end position="253"/>
    </location>
</feature>
<dbReference type="KEGG" id="add:HUW48_12000"/>
<evidence type="ECO:0000256" key="1">
    <source>
        <dbReference type="SAM" id="MobiDB-lite"/>
    </source>
</evidence>